<protein>
    <submittedName>
        <fullName evidence="1">Uncharacterized protein</fullName>
    </submittedName>
</protein>
<evidence type="ECO:0000313" key="1">
    <source>
        <dbReference type="EMBL" id="RSO59636.1"/>
    </source>
</evidence>
<comment type="caution">
    <text evidence="1">The sequence shown here is derived from an EMBL/GenBank/DDBJ whole genome shotgun (WGS) entry which is preliminary data.</text>
</comment>
<dbReference type="AlphaFoldDB" id="A0A3R9QWU4"/>
<dbReference type="EMBL" id="RFES01000002">
    <property type="protein sequence ID" value="RSO59636.1"/>
    <property type="molecule type" value="Genomic_DNA"/>
</dbReference>
<organism evidence="1 2">
    <name type="scientific">Acinetobacter lactucae</name>
    <dbReference type="NCBI Taxonomy" id="1785128"/>
    <lineage>
        <taxon>Bacteria</taxon>
        <taxon>Pseudomonadati</taxon>
        <taxon>Pseudomonadota</taxon>
        <taxon>Gammaproteobacteria</taxon>
        <taxon>Moraxellales</taxon>
        <taxon>Moraxellaceae</taxon>
        <taxon>Acinetobacter</taxon>
        <taxon>Acinetobacter calcoaceticus/baumannii complex</taxon>
    </lineage>
</organism>
<dbReference type="Proteomes" id="UP000276905">
    <property type="component" value="Unassembled WGS sequence"/>
</dbReference>
<accession>A0A3R9QWU4</accession>
<proteinExistence type="predicted"/>
<gene>
    <name evidence="1" type="ORF">EA756_04140</name>
</gene>
<sequence>MLKVFLINYYLWIIKKMLFNHKCSSTDCYCSTKKISSYQENKKKFEIKNFSALNICQYKIDGCVITSSSQIKCDCAFTVSKDSSINKIIFVELKGSDICHAAEQIISTYNIFKNDIKKITPPPEIEAFIIHSKSPSATQSDYLKFKKILKKENISLHQVRLLHSYQL</sequence>
<reference evidence="1 2" key="1">
    <citation type="submission" date="2018-10" db="EMBL/GenBank/DDBJ databases">
        <title>GWAS and RNA-Seq identify cryptic mechanisms of antimicrobial resistance in Acinetobacter baumannii.</title>
        <authorList>
            <person name="Sahl J.W."/>
        </authorList>
    </citation>
    <scope>NUCLEOTIDE SEQUENCE [LARGE SCALE GENOMIC DNA]</scope>
    <source>
        <strain evidence="1 2">TG41018</strain>
    </source>
</reference>
<evidence type="ECO:0000313" key="2">
    <source>
        <dbReference type="Proteomes" id="UP000276905"/>
    </source>
</evidence>
<name>A0A3R9QWU4_9GAMM</name>